<evidence type="ECO:0000256" key="3">
    <source>
        <dbReference type="ARBA" id="ARBA00005224"/>
    </source>
</evidence>
<feature type="domain" description="S-adenosylmethionine synthetase central" evidence="15">
    <location>
        <begin position="182"/>
        <end position="332"/>
    </location>
</feature>
<dbReference type="CDD" id="cd18079">
    <property type="entry name" value="S-AdoMet_synt"/>
    <property type="match status" value="1"/>
</dbReference>
<keyword evidence="8" id="KW-0479">Metal-binding</keyword>
<gene>
    <name evidence="17" type="ORF">PCOR1329_LOCUS9940</name>
</gene>
<evidence type="ECO:0000259" key="14">
    <source>
        <dbReference type="Pfam" id="PF00438"/>
    </source>
</evidence>
<keyword evidence="12" id="KW-0630">Potassium</keyword>
<dbReference type="Pfam" id="PF02773">
    <property type="entry name" value="S-AdoMet_synt_C"/>
    <property type="match status" value="1"/>
</dbReference>
<dbReference type="Pfam" id="PF00438">
    <property type="entry name" value="S-AdoMet_synt_N"/>
    <property type="match status" value="1"/>
</dbReference>
<dbReference type="Pfam" id="PF02772">
    <property type="entry name" value="S-AdoMet_synt_M"/>
    <property type="match status" value="1"/>
</dbReference>
<dbReference type="PROSITE" id="PS00377">
    <property type="entry name" value="ADOMET_SYNTHASE_2"/>
    <property type="match status" value="1"/>
</dbReference>
<evidence type="ECO:0000256" key="6">
    <source>
        <dbReference type="ARBA" id="ARBA00022563"/>
    </source>
</evidence>
<dbReference type="Proteomes" id="UP001189429">
    <property type="component" value="Unassembled WGS sequence"/>
</dbReference>
<evidence type="ECO:0000256" key="13">
    <source>
        <dbReference type="SAM" id="MobiDB-lite"/>
    </source>
</evidence>
<evidence type="ECO:0000256" key="5">
    <source>
        <dbReference type="ARBA" id="ARBA00012828"/>
    </source>
</evidence>
<comment type="cofactor">
    <cofactor evidence="2">
        <name>K(+)</name>
        <dbReference type="ChEBI" id="CHEBI:29103"/>
    </cofactor>
</comment>
<dbReference type="InterPro" id="IPR022636">
    <property type="entry name" value="S-AdoMet_synthetase_sfam"/>
</dbReference>
<accession>A0ABN9Q9A3</accession>
<dbReference type="Gene3D" id="3.30.300.10">
    <property type="match status" value="3"/>
</dbReference>
<feature type="compositionally biased region" description="Basic and acidic residues" evidence="13">
    <location>
        <begin position="656"/>
        <end position="666"/>
    </location>
</feature>
<comment type="cofactor">
    <cofactor evidence="1">
        <name>Mg(2+)</name>
        <dbReference type="ChEBI" id="CHEBI:18420"/>
    </cofactor>
</comment>
<evidence type="ECO:0000256" key="2">
    <source>
        <dbReference type="ARBA" id="ARBA00001958"/>
    </source>
</evidence>
<evidence type="ECO:0000256" key="10">
    <source>
        <dbReference type="ARBA" id="ARBA00022840"/>
    </source>
</evidence>
<evidence type="ECO:0000259" key="16">
    <source>
        <dbReference type="Pfam" id="PF02773"/>
    </source>
</evidence>
<keyword evidence="18" id="KW-1185">Reference proteome</keyword>
<comment type="similarity">
    <text evidence="4">Belongs to the AdoMet synthase family.</text>
</comment>
<dbReference type="EMBL" id="CAUYUJ010002792">
    <property type="protein sequence ID" value="CAK0802406.1"/>
    <property type="molecule type" value="Genomic_DNA"/>
</dbReference>
<dbReference type="InterPro" id="IPR002133">
    <property type="entry name" value="S-AdoMet_synthetase"/>
</dbReference>
<evidence type="ECO:0000313" key="18">
    <source>
        <dbReference type="Proteomes" id="UP001189429"/>
    </source>
</evidence>
<dbReference type="EC" id="2.5.1.6" evidence="5"/>
<name>A0ABN9Q9A3_9DINO</name>
<evidence type="ECO:0000256" key="7">
    <source>
        <dbReference type="ARBA" id="ARBA00022679"/>
    </source>
</evidence>
<keyword evidence="9" id="KW-0547">Nucleotide-binding</keyword>
<evidence type="ECO:0000256" key="8">
    <source>
        <dbReference type="ARBA" id="ARBA00022723"/>
    </source>
</evidence>
<feature type="domain" description="S-adenosylmethionine synthetase C-terminal" evidence="16">
    <location>
        <begin position="334"/>
        <end position="469"/>
    </location>
</feature>
<protein>
    <recommendedName>
        <fullName evidence="5">methionine adenosyltransferase</fullName>
        <ecNumber evidence="5">2.5.1.6</ecNumber>
    </recommendedName>
</protein>
<evidence type="ECO:0000256" key="9">
    <source>
        <dbReference type="ARBA" id="ARBA00022741"/>
    </source>
</evidence>
<evidence type="ECO:0000256" key="12">
    <source>
        <dbReference type="ARBA" id="ARBA00022958"/>
    </source>
</evidence>
<evidence type="ECO:0000259" key="15">
    <source>
        <dbReference type="Pfam" id="PF02772"/>
    </source>
</evidence>
<evidence type="ECO:0000256" key="4">
    <source>
        <dbReference type="ARBA" id="ARBA00009685"/>
    </source>
</evidence>
<dbReference type="InterPro" id="IPR022631">
    <property type="entry name" value="ADOMET_SYNTHASE_CS"/>
</dbReference>
<keyword evidence="10" id="KW-0067">ATP-binding</keyword>
<dbReference type="PANTHER" id="PTHR11964">
    <property type="entry name" value="S-ADENOSYLMETHIONINE SYNTHETASE"/>
    <property type="match status" value="1"/>
</dbReference>
<proteinExistence type="inferred from homology"/>
<feature type="domain" description="S-adenosylmethionine synthetase N-terminal" evidence="14">
    <location>
        <begin position="75"/>
        <end position="167"/>
    </location>
</feature>
<sequence length="984" mass="107331">MGEPATKKAKTERIFLFSSESVNEGHPDITALAGCATLAGYAAYSAAASALWATSAPKGLVGFAASRIRFWKKQDKLCDQVSDAVLDCCLTGDPKSKVACETATKDNMVMVAGEITTQTAIDYEKVVRGVVKKIGFDTYVDDLSSVDSKGLSDTTCEVLVRINKQSPDIAGGVHVGKDDMDVGAGDQGIMFGYATDETEDCMPLTHSVATKLGKKLTDVRKDGSLWWLRPDGKTQVTIEYLQKADGSVEPQKFHTIVISTQHAEPLKATRTKECAGYTGAEMTAPSMEAMNKEIVEKVIKSTLSEIKLKNGKPALTLFGDHTHLHINPSGKFIIGGPQGDAGLTGRKIIIDTYGGWGAHGGGAFSGKDPTKVDRSAAYICRQMAKSVVKSGLCKRALVQLSYAIGVAKPLSLFLETYGTEQGKLSAEDITNVLKIEFDCRPGAIAVTLALREPKYQETAAYCHFGREPYTKDGKKFFEWENAKDVKKYASMDSAQVAAALKASNYLTKWVVDPGHVTFSSSGLSSLMPKSTVHLQNLVLSEEFIDEPQAEARPYGCRRHAASSWTVPEARALFEGCDVRAAARAWEEADASGQALAHPQMCKQDDGTPGGSPTPRAARSRGEASPGSASPRAAPAVAAEGAARPWTPGRGMQVASPRREKPAQKSGAEEFWYHLRYDDLEKRGTPEWPLRSIGDNMPPIRGEFWLTRKAVEMSNLYFHCSSTLAQAVTMCVAFRFSCPVEFLTYIECQVGSLLETHIPTNGVVMGLEPDPRHPGLLRMFVEHRNEILEDMVVCECRRADQEHTVVHQEVYDGGSIILYRVTLLHKDGTRQSAVLQLDTEKIEDGRDGNSSRMRMVEEPSSRFPLEPCRVYHNLSPVNRVFVYSSSAYQTPEDRAAAMMTPYSARKERSAVPDVCSTPGQAVEPWRHMATLVAPASLVARDPTDGAEDWYSAGGGFSDGEVDPAPEQGRWGSGGSVRARWVRKHW</sequence>
<organism evidence="17 18">
    <name type="scientific">Prorocentrum cordatum</name>
    <dbReference type="NCBI Taxonomy" id="2364126"/>
    <lineage>
        <taxon>Eukaryota</taxon>
        <taxon>Sar</taxon>
        <taxon>Alveolata</taxon>
        <taxon>Dinophyceae</taxon>
        <taxon>Prorocentrales</taxon>
        <taxon>Prorocentraceae</taxon>
        <taxon>Prorocentrum</taxon>
    </lineage>
</organism>
<evidence type="ECO:0000256" key="11">
    <source>
        <dbReference type="ARBA" id="ARBA00022842"/>
    </source>
</evidence>
<feature type="region of interest" description="Disordered" evidence="13">
    <location>
        <begin position="589"/>
        <end position="666"/>
    </location>
</feature>
<dbReference type="SUPFAM" id="SSF55973">
    <property type="entry name" value="S-adenosylmethionine synthetase"/>
    <property type="match status" value="3"/>
</dbReference>
<keyword evidence="11" id="KW-0460">Magnesium</keyword>
<dbReference type="PROSITE" id="PS00376">
    <property type="entry name" value="ADOMET_SYNTHASE_1"/>
    <property type="match status" value="1"/>
</dbReference>
<keyword evidence="6" id="KW-0554">One-carbon metabolism</keyword>
<dbReference type="InterPro" id="IPR022628">
    <property type="entry name" value="S-AdoMet_synt_N"/>
</dbReference>
<evidence type="ECO:0000256" key="1">
    <source>
        <dbReference type="ARBA" id="ARBA00001946"/>
    </source>
</evidence>
<comment type="pathway">
    <text evidence="3">Amino-acid biosynthesis; S-adenosyl-L-methionine biosynthesis; S-adenosyl-L-methionine from L-methionine: step 1/1.</text>
</comment>
<reference evidence="17" key="1">
    <citation type="submission" date="2023-10" db="EMBL/GenBank/DDBJ databases">
        <authorList>
            <person name="Chen Y."/>
            <person name="Shah S."/>
            <person name="Dougan E. K."/>
            <person name="Thang M."/>
            <person name="Chan C."/>
        </authorList>
    </citation>
    <scope>NUCLEOTIDE SEQUENCE [LARGE SCALE GENOMIC DNA]</scope>
</reference>
<keyword evidence="7" id="KW-0808">Transferase</keyword>
<dbReference type="InterPro" id="IPR022629">
    <property type="entry name" value="S-AdoMet_synt_central"/>
</dbReference>
<evidence type="ECO:0000313" key="17">
    <source>
        <dbReference type="EMBL" id="CAK0802406.1"/>
    </source>
</evidence>
<comment type="caution">
    <text evidence="17">The sequence shown here is derived from an EMBL/GenBank/DDBJ whole genome shotgun (WGS) entry which is preliminary data.</text>
</comment>
<feature type="compositionally biased region" description="Low complexity" evidence="13">
    <location>
        <begin position="622"/>
        <end position="644"/>
    </location>
</feature>
<dbReference type="InterPro" id="IPR022630">
    <property type="entry name" value="S-AdoMet_synt_C"/>
</dbReference>